<keyword evidence="15" id="KW-1185">Reference proteome</keyword>
<evidence type="ECO:0000256" key="2">
    <source>
        <dbReference type="ARBA" id="ARBA00004127"/>
    </source>
</evidence>
<organism evidence="14 15">
    <name type="scientific">Eragrostis curvula</name>
    <name type="common">weeping love grass</name>
    <dbReference type="NCBI Taxonomy" id="38414"/>
    <lineage>
        <taxon>Eukaryota</taxon>
        <taxon>Viridiplantae</taxon>
        <taxon>Streptophyta</taxon>
        <taxon>Embryophyta</taxon>
        <taxon>Tracheophyta</taxon>
        <taxon>Spermatophyta</taxon>
        <taxon>Magnoliopsida</taxon>
        <taxon>Liliopsida</taxon>
        <taxon>Poales</taxon>
        <taxon>Poaceae</taxon>
        <taxon>PACMAD clade</taxon>
        <taxon>Chloridoideae</taxon>
        <taxon>Eragrostideae</taxon>
        <taxon>Eragrostidinae</taxon>
        <taxon>Eragrostis</taxon>
    </lineage>
</organism>
<dbReference type="InterPro" id="IPR021319">
    <property type="entry name" value="DUF2921"/>
</dbReference>
<dbReference type="Pfam" id="PF25333">
    <property type="entry name" value="DUF2921_N"/>
    <property type="match status" value="3"/>
</dbReference>
<feature type="domain" description="DUF2921" evidence="13">
    <location>
        <begin position="318"/>
        <end position="494"/>
    </location>
</feature>
<keyword evidence="5" id="KW-0808">Transferase</keyword>
<keyword evidence="7" id="KW-0833">Ubl conjugation pathway</keyword>
<dbReference type="Pfam" id="PF11145">
    <property type="entry name" value="DUF2921"/>
    <property type="match status" value="1"/>
</dbReference>
<dbReference type="Proteomes" id="UP000324897">
    <property type="component" value="Chromosome 1"/>
</dbReference>
<evidence type="ECO:0000256" key="6">
    <source>
        <dbReference type="ARBA" id="ARBA00022692"/>
    </source>
</evidence>
<dbReference type="GO" id="GO:0061630">
    <property type="term" value="F:ubiquitin protein ligase activity"/>
    <property type="evidence" value="ECO:0007669"/>
    <property type="project" value="UniProtKB-EC"/>
</dbReference>
<comment type="caution">
    <text evidence="14">The sequence shown here is derived from an EMBL/GenBank/DDBJ whole genome shotgun (WGS) entry which is preliminary data.</text>
</comment>
<feature type="signal peptide" evidence="11">
    <location>
        <begin position="1"/>
        <end position="25"/>
    </location>
</feature>
<keyword evidence="8 10" id="KW-1133">Transmembrane helix</keyword>
<keyword evidence="9 10" id="KW-0472">Membrane</keyword>
<dbReference type="PANTHER" id="PTHR33389:SF16">
    <property type="entry name" value="BACTERIAL IG-LIKE DOMAIN-CONTAINING PROTEIN"/>
    <property type="match status" value="1"/>
</dbReference>
<feature type="domain" description="SWEET-like" evidence="12">
    <location>
        <begin position="762"/>
        <end position="1040"/>
    </location>
</feature>
<accession>A0A5J9VEF1</accession>
<comment type="pathway">
    <text evidence="3">Protein modification; protein ubiquitination.</text>
</comment>
<gene>
    <name evidence="14" type="ORF">EJB05_25041</name>
</gene>
<evidence type="ECO:0000256" key="3">
    <source>
        <dbReference type="ARBA" id="ARBA00004906"/>
    </source>
</evidence>
<feature type="domain" description="DUF2921" evidence="13">
    <location>
        <begin position="52"/>
        <end position="285"/>
    </location>
</feature>
<evidence type="ECO:0000256" key="4">
    <source>
        <dbReference type="ARBA" id="ARBA00012483"/>
    </source>
</evidence>
<evidence type="ECO:0000256" key="5">
    <source>
        <dbReference type="ARBA" id="ARBA00022679"/>
    </source>
</evidence>
<dbReference type="PANTHER" id="PTHR33389">
    <property type="entry name" value="FAMILY PROTEIN, PUTATIVE (DUF2921)-RELATED"/>
    <property type="match status" value="1"/>
</dbReference>
<evidence type="ECO:0000259" key="12">
    <source>
        <dbReference type="Pfam" id="PF11145"/>
    </source>
</evidence>
<name>A0A5J9VEF1_9POAL</name>
<protein>
    <recommendedName>
        <fullName evidence="4">RING-type E3 ubiquitin transferase</fullName>
        <ecNumber evidence="4">2.3.2.27</ecNumber>
    </recommendedName>
</protein>
<dbReference type="EC" id="2.3.2.27" evidence="4"/>
<evidence type="ECO:0000256" key="7">
    <source>
        <dbReference type="ARBA" id="ARBA00022786"/>
    </source>
</evidence>
<proteinExistence type="predicted"/>
<keyword evidence="11" id="KW-0732">Signal</keyword>
<sequence length="1066" mass="116582">MEAGKSMSSLQILALFFLCLCITAASDDPAFYSKFAPFITSGPHEYTRFADVARHCQSVLSSAGELWVPGPDQTGLPTEMLSFMNGDWSQDAGQAPLLPFQGTYADDASVTAGRGQLEAVSLASFVVTHMDTAPPRRGAAATAFNVSGLLTLSISRNCCCSSMEPHARPEFMLRPGVAKLQIQFEGVYTEKTPLSVPATDEDGESVLCMVGNAVLPVRGSNSSDPWDWAKSNRGAVSSKAPPPVMAADHILLVLRFPRTRTLATRAVLGEMTSTSAAGSAYFDKVRLVSRLHRDYFRYQYRPMDVTSGCSDGDAAAGPLYRGPAFCDILRQFTPDENSVLDVVPNRNCRNSSDEFCSPLGPFKTGRPATNSATAAAFARSGIAVQGLECEKGSGKHGVAGGWASAVFRFVLPWEHRPTAAKRTGLSGMTLSAEGELDASTGRLCMVACLGVEKAEACRHRVTLFIPTTFSITRRSIVVGQITSMDGGNNSPVTFRQGVSPRQSWQQFDRPWEAMRVAYNYTKIQQAGELLRRRERSGFRDAFIAKSFLSYPKVAGAADDNVSLSNLGEDLGLRFQLAPKPQFVPEWIEEPFIQLQILSVGSLVGSYQRSWYNGDPGFRYQGDRRGMQFEQISRRRSRGVDKQEVLNVSAEFTAPSWKFSGSTSPVMSLEGVYNPEDGRMHLIGCRDVHALSTSRDDLEDGMDCSIEVTVEYPPTTTRWLVSSAATVHVASTRRAGDPLHFNRTVLRSLPIMYRDQRDEPSEAEVEGRLCIAMLSATIAATAVQLRHIRSHPDVAPYVSLSMLGVQALGYGATLVMDAKTLPSWPTGPRYKEYIDHLRWDMDCSVKALTLAALLLTVRLAQKVLRARALARARSPLEPGRVPSDVAVLLCSFAVYLGGLFVVLAARWLSTYGASTDSLQPGALYSEAQGTSPSRTHTRDLVVERYVGAVKEWFLLPQVIGNAVWRVNCKPLAARYYAGVTAVWLLPHVYGYLRPPVVHGARPDAQHGALGFYSNAVAVTVPVVGVVLALAVYVQQRWNYRIVGWDRLKPYSRLKPAKSSASNLRDVS</sequence>
<reference evidence="14 15" key="1">
    <citation type="journal article" date="2019" name="Sci. Rep.">
        <title>A high-quality genome of Eragrostis curvula grass provides insights into Poaceae evolution and supports new strategies to enhance forage quality.</title>
        <authorList>
            <person name="Carballo J."/>
            <person name="Santos B.A.C.M."/>
            <person name="Zappacosta D."/>
            <person name="Garbus I."/>
            <person name="Selva J.P."/>
            <person name="Gallo C.A."/>
            <person name="Diaz A."/>
            <person name="Albertini E."/>
            <person name="Caccamo M."/>
            <person name="Echenique V."/>
        </authorList>
    </citation>
    <scope>NUCLEOTIDE SEQUENCE [LARGE SCALE GENOMIC DNA]</scope>
    <source>
        <strain evidence="15">cv. Victoria</strain>
        <tissue evidence="14">Leaf</tissue>
    </source>
</reference>
<feature type="domain" description="DUF2921" evidence="13">
    <location>
        <begin position="636"/>
        <end position="742"/>
    </location>
</feature>
<evidence type="ECO:0000259" key="13">
    <source>
        <dbReference type="Pfam" id="PF25333"/>
    </source>
</evidence>
<dbReference type="AlphaFoldDB" id="A0A5J9VEF1"/>
<comment type="subcellular location">
    <subcellularLocation>
        <location evidence="2">Endomembrane system</location>
        <topology evidence="2">Multi-pass membrane protein</topology>
    </subcellularLocation>
</comment>
<comment type="catalytic activity">
    <reaction evidence="1">
        <text>S-ubiquitinyl-[E2 ubiquitin-conjugating enzyme]-L-cysteine + [acceptor protein]-L-lysine = [E2 ubiquitin-conjugating enzyme]-L-cysteine + N(6)-ubiquitinyl-[acceptor protein]-L-lysine.</text>
        <dbReference type="EC" id="2.3.2.27"/>
    </reaction>
</comment>
<evidence type="ECO:0000256" key="9">
    <source>
        <dbReference type="ARBA" id="ARBA00023136"/>
    </source>
</evidence>
<evidence type="ECO:0000256" key="8">
    <source>
        <dbReference type="ARBA" id="ARBA00022989"/>
    </source>
</evidence>
<evidence type="ECO:0000256" key="1">
    <source>
        <dbReference type="ARBA" id="ARBA00000900"/>
    </source>
</evidence>
<evidence type="ECO:0000313" key="14">
    <source>
        <dbReference type="EMBL" id="TVU33250.1"/>
    </source>
</evidence>
<dbReference type="EMBL" id="RWGY01000011">
    <property type="protein sequence ID" value="TVU33250.1"/>
    <property type="molecule type" value="Genomic_DNA"/>
</dbReference>
<evidence type="ECO:0000313" key="15">
    <source>
        <dbReference type="Proteomes" id="UP000324897"/>
    </source>
</evidence>
<feature type="non-terminal residue" evidence="14">
    <location>
        <position position="1"/>
    </location>
</feature>
<dbReference type="Gramene" id="TVU33250">
    <property type="protein sequence ID" value="TVU33250"/>
    <property type="gene ID" value="EJB05_25041"/>
</dbReference>
<feature type="transmembrane region" description="Helical" evidence="10">
    <location>
        <begin position="1010"/>
        <end position="1032"/>
    </location>
</feature>
<dbReference type="OrthoDB" id="596226at2759"/>
<feature type="chain" id="PRO_5023834620" description="RING-type E3 ubiquitin transferase" evidence="11">
    <location>
        <begin position="26"/>
        <end position="1066"/>
    </location>
</feature>
<keyword evidence="6 10" id="KW-0812">Transmembrane</keyword>
<dbReference type="GO" id="GO:0012505">
    <property type="term" value="C:endomembrane system"/>
    <property type="evidence" value="ECO:0007669"/>
    <property type="project" value="UniProtKB-SubCell"/>
</dbReference>
<feature type="transmembrane region" description="Helical" evidence="10">
    <location>
        <begin position="884"/>
        <end position="907"/>
    </location>
</feature>
<evidence type="ECO:0000256" key="11">
    <source>
        <dbReference type="SAM" id="SignalP"/>
    </source>
</evidence>
<dbReference type="InterPro" id="IPR057425">
    <property type="entry name" value="DUF2921_N"/>
</dbReference>
<evidence type="ECO:0000256" key="10">
    <source>
        <dbReference type="SAM" id="Phobius"/>
    </source>
</evidence>